<sequence>MALQKETKGEKYTEAKIFIEAWRHLQTAKKSGCWPFTSASAGPAYLPVYKGLEISNEELRWEFYQRDAQQQQQLMQQLKADAAATPLPQQFTGATNNENIFILILLVF</sequence>
<evidence type="ECO:0000313" key="1">
    <source>
        <dbReference type="EMBL" id="CDI78197.1"/>
    </source>
</evidence>
<dbReference type="VEuPathDB" id="ToxoDB:EAH_00031380"/>
<gene>
    <name evidence="1" type="ORF">EAH_00031380</name>
</gene>
<protein>
    <submittedName>
        <fullName evidence="1">Uncharacterized protein</fullName>
    </submittedName>
</protein>
<keyword evidence="2" id="KW-1185">Reference proteome</keyword>
<dbReference type="Proteomes" id="UP000018050">
    <property type="component" value="Unassembled WGS sequence"/>
</dbReference>
<reference evidence="1" key="1">
    <citation type="submission" date="2013-10" db="EMBL/GenBank/DDBJ databases">
        <title>Genomic analysis of the causative agents of coccidiosis in chickens.</title>
        <authorList>
            <person name="Reid A.J."/>
            <person name="Blake D."/>
            <person name="Billington K."/>
            <person name="Browne H."/>
            <person name="Dunn M."/>
            <person name="Hung S."/>
            <person name="Kawahara F."/>
            <person name="Miranda-Saavedra D."/>
            <person name="Mourier T."/>
            <person name="Nagra H."/>
            <person name="Otto T.D."/>
            <person name="Rawlings N."/>
            <person name="Sanchez A."/>
            <person name="Sanders M."/>
            <person name="Subramaniam C."/>
            <person name="Tay Y."/>
            <person name="Dear P."/>
            <person name="Doerig C."/>
            <person name="Gruber A."/>
            <person name="Parkinson J."/>
            <person name="Shirley M."/>
            <person name="Wan K.L."/>
            <person name="Berriman M."/>
            <person name="Tomley F."/>
            <person name="Pain A."/>
        </authorList>
    </citation>
    <scope>NUCLEOTIDE SEQUENCE</scope>
    <source>
        <strain evidence="1">Houghton</strain>
    </source>
</reference>
<organism evidence="1 2">
    <name type="scientific">Eimeria acervulina</name>
    <name type="common">Coccidian parasite</name>
    <dbReference type="NCBI Taxonomy" id="5801"/>
    <lineage>
        <taxon>Eukaryota</taxon>
        <taxon>Sar</taxon>
        <taxon>Alveolata</taxon>
        <taxon>Apicomplexa</taxon>
        <taxon>Conoidasida</taxon>
        <taxon>Coccidia</taxon>
        <taxon>Eucoccidiorida</taxon>
        <taxon>Eimeriorina</taxon>
        <taxon>Eimeriidae</taxon>
        <taxon>Eimeria</taxon>
    </lineage>
</organism>
<accession>U6GF89</accession>
<name>U6GF89_EIMAC</name>
<dbReference type="EMBL" id="HG670837">
    <property type="protein sequence ID" value="CDI78197.1"/>
    <property type="molecule type" value="Genomic_DNA"/>
</dbReference>
<dbReference type="OrthoDB" id="347765at2759"/>
<proteinExistence type="predicted"/>
<evidence type="ECO:0000313" key="2">
    <source>
        <dbReference type="Proteomes" id="UP000018050"/>
    </source>
</evidence>
<dbReference type="RefSeq" id="XP_013251547.1">
    <property type="nucleotide sequence ID" value="XM_013396093.1"/>
</dbReference>
<dbReference type="AlphaFoldDB" id="U6GF89"/>
<reference evidence="1" key="2">
    <citation type="submission" date="2013-10" db="EMBL/GenBank/DDBJ databases">
        <authorList>
            <person name="Aslett M."/>
        </authorList>
    </citation>
    <scope>NUCLEOTIDE SEQUENCE</scope>
    <source>
        <strain evidence="1">Houghton</strain>
    </source>
</reference>
<dbReference type="GeneID" id="25271208"/>